<protein>
    <recommendedName>
        <fullName evidence="3">F-box domain-containing protein</fullName>
    </recommendedName>
</protein>
<dbReference type="Gene3D" id="3.80.10.10">
    <property type="entry name" value="Ribonuclease Inhibitor"/>
    <property type="match status" value="1"/>
</dbReference>
<dbReference type="SUPFAM" id="SSF52047">
    <property type="entry name" value="RNI-like"/>
    <property type="match status" value="1"/>
</dbReference>
<name>A0A9P5Z4Z5_9AGAR</name>
<dbReference type="AlphaFoldDB" id="A0A9P5Z4Z5"/>
<dbReference type="InterPro" id="IPR032675">
    <property type="entry name" value="LRR_dom_sf"/>
</dbReference>
<sequence>MRLRRRQQPLSIESNAQGPITNLPYDVLREIFIHCRPQFPLWQPFPEEAPLLLCRICSSWRRVALTIPSLWMHFACCITTQEVNDGTGARWGVLKTHVEVVRFWKKNHGSIPPYISIVVRYNHIRHREPAFPEHLLDMNGLDFILTYLMSAQHLDASMFIWERFRERLDTGAHVSFPNLHTVVGGQEYNWPSNPFYTTQLLLGQASKNAPSPLRRLRLEESVYPNINVIPNHWSTLTHISMTDMSIPHDFWFSLIRSVPELQWGSFRIDQMFSIDEEEMEYTEPTIQCTLPRLGTFHLDYYEQEECILEDHPISFLFTGLRLPALRTLGLSANHSKSWRNSDVITEVSTILKSTPSVTTLFLGPSFLSFTETDSFNLEDISPQKIEPFWKVAPRLRHIQLELVGSQSTGGPWAIQNAEELNSLVQNALLSDEGWLDLSNPNCPITTITIFTNSFQCTDEYTKTYRRKLAKKNPCARLSVVSEFYSPNDAAEKEWEAWGRFNH</sequence>
<evidence type="ECO:0008006" key="3">
    <source>
        <dbReference type="Google" id="ProtNLM"/>
    </source>
</evidence>
<dbReference type="Proteomes" id="UP000807469">
    <property type="component" value="Unassembled WGS sequence"/>
</dbReference>
<evidence type="ECO:0000313" key="2">
    <source>
        <dbReference type="Proteomes" id="UP000807469"/>
    </source>
</evidence>
<organism evidence="1 2">
    <name type="scientific">Pholiota conissans</name>
    <dbReference type="NCBI Taxonomy" id="109636"/>
    <lineage>
        <taxon>Eukaryota</taxon>
        <taxon>Fungi</taxon>
        <taxon>Dikarya</taxon>
        <taxon>Basidiomycota</taxon>
        <taxon>Agaricomycotina</taxon>
        <taxon>Agaricomycetes</taxon>
        <taxon>Agaricomycetidae</taxon>
        <taxon>Agaricales</taxon>
        <taxon>Agaricineae</taxon>
        <taxon>Strophariaceae</taxon>
        <taxon>Pholiota</taxon>
    </lineage>
</organism>
<evidence type="ECO:0000313" key="1">
    <source>
        <dbReference type="EMBL" id="KAF9481503.1"/>
    </source>
</evidence>
<accession>A0A9P5Z4Z5</accession>
<reference evidence="1" key="1">
    <citation type="submission" date="2020-11" db="EMBL/GenBank/DDBJ databases">
        <authorList>
            <consortium name="DOE Joint Genome Institute"/>
            <person name="Ahrendt S."/>
            <person name="Riley R."/>
            <person name="Andreopoulos W."/>
            <person name="Labutti K."/>
            <person name="Pangilinan J."/>
            <person name="Ruiz-Duenas F.J."/>
            <person name="Barrasa J.M."/>
            <person name="Sanchez-Garcia M."/>
            <person name="Camarero S."/>
            <person name="Miyauchi S."/>
            <person name="Serrano A."/>
            <person name="Linde D."/>
            <person name="Babiker R."/>
            <person name="Drula E."/>
            <person name="Ayuso-Fernandez I."/>
            <person name="Pacheco R."/>
            <person name="Padilla G."/>
            <person name="Ferreira P."/>
            <person name="Barriuso J."/>
            <person name="Kellner H."/>
            <person name="Castanera R."/>
            <person name="Alfaro M."/>
            <person name="Ramirez L."/>
            <person name="Pisabarro A.G."/>
            <person name="Kuo A."/>
            <person name="Tritt A."/>
            <person name="Lipzen A."/>
            <person name="He G."/>
            <person name="Yan M."/>
            <person name="Ng V."/>
            <person name="Cullen D."/>
            <person name="Martin F."/>
            <person name="Rosso M.-N."/>
            <person name="Henrissat B."/>
            <person name="Hibbett D."/>
            <person name="Martinez A.T."/>
            <person name="Grigoriev I.V."/>
        </authorList>
    </citation>
    <scope>NUCLEOTIDE SEQUENCE</scope>
    <source>
        <strain evidence="1">CIRM-BRFM 674</strain>
    </source>
</reference>
<dbReference type="OrthoDB" id="2269034at2759"/>
<proteinExistence type="predicted"/>
<gene>
    <name evidence="1" type="ORF">BDN70DRAFT_876302</name>
</gene>
<dbReference type="EMBL" id="MU155178">
    <property type="protein sequence ID" value="KAF9481503.1"/>
    <property type="molecule type" value="Genomic_DNA"/>
</dbReference>
<keyword evidence="2" id="KW-1185">Reference proteome</keyword>
<comment type="caution">
    <text evidence="1">The sequence shown here is derived from an EMBL/GenBank/DDBJ whole genome shotgun (WGS) entry which is preliminary data.</text>
</comment>